<dbReference type="EMBL" id="LAZR01000287">
    <property type="protein sequence ID" value="KKN76929.1"/>
    <property type="molecule type" value="Genomic_DNA"/>
</dbReference>
<protein>
    <submittedName>
        <fullName evidence="1">Uncharacterized protein</fullName>
    </submittedName>
</protein>
<dbReference type="AlphaFoldDB" id="A0A0F9TCN7"/>
<name>A0A0F9TCN7_9ZZZZ</name>
<evidence type="ECO:0000313" key="1">
    <source>
        <dbReference type="EMBL" id="KKN76929.1"/>
    </source>
</evidence>
<comment type="caution">
    <text evidence="1">The sequence shown here is derived from an EMBL/GenBank/DDBJ whole genome shotgun (WGS) entry which is preliminary data.</text>
</comment>
<accession>A0A0F9TCN7</accession>
<organism evidence="1">
    <name type="scientific">marine sediment metagenome</name>
    <dbReference type="NCBI Taxonomy" id="412755"/>
    <lineage>
        <taxon>unclassified sequences</taxon>
        <taxon>metagenomes</taxon>
        <taxon>ecological metagenomes</taxon>
    </lineage>
</organism>
<reference evidence="1" key="1">
    <citation type="journal article" date="2015" name="Nature">
        <title>Complex archaea that bridge the gap between prokaryotes and eukaryotes.</title>
        <authorList>
            <person name="Spang A."/>
            <person name="Saw J.H."/>
            <person name="Jorgensen S.L."/>
            <person name="Zaremba-Niedzwiedzka K."/>
            <person name="Martijn J."/>
            <person name="Lind A.E."/>
            <person name="van Eijk R."/>
            <person name="Schleper C."/>
            <person name="Guy L."/>
            <person name="Ettema T.J."/>
        </authorList>
    </citation>
    <scope>NUCLEOTIDE SEQUENCE</scope>
</reference>
<gene>
    <name evidence="1" type="ORF">LCGC14_0365810</name>
</gene>
<proteinExistence type="predicted"/>
<sequence length="60" mass="6840">MKWIVREIVKQEYIYEVEAETGEQATRIVEQGEAGLAKSTRELKPQHITHPAGYPFSVPV</sequence>